<proteinExistence type="predicted"/>
<dbReference type="Gene3D" id="2.30.180.10">
    <property type="entry name" value="FAS1 domain"/>
    <property type="match status" value="1"/>
</dbReference>
<feature type="domain" description="FAS1" evidence="1">
    <location>
        <begin position="54"/>
        <end position="224"/>
    </location>
</feature>
<dbReference type="EMBL" id="JAOYOD010000001">
    <property type="protein sequence ID" value="MCV9386694.1"/>
    <property type="molecule type" value="Genomic_DNA"/>
</dbReference>
<dbReference type="SUPFAM" id="SSF82153">
    <property type="entry name" value="FAS1 domain"/>
    <property type="match status" value="1"/>
</dbReference>
<evidence type="ECO:0000313" key="3">
    <source>
        <dbReference type="Proteomes" id="UP001300692"/>
    </source>
</evidence>
<comment type="caution">
    <text evidence="2">The sequence shown here is derived from an EMBL/GenBank/DDBJ whole genome shotgun (WGS) entry which is preliminary data.</text>
</comment>
<evidence type="ECO:0000259" key="1">
    <source>
        <dbReference type="PROSITE" id="PS50213"/>
    </source>
</evidence>
<evidence type="ECO:0000313" key="2">
    <source>
        <dbReference type="EMBL" id="MCV9386694.1"/>
    </source>
</evidence>
<protein>
    <submittedName>
        <fullName evidence="2">Fasciclin domain-containing protein</fullName>
    </submittedName>
</protein>
<name>A0ABT3CT56_9BACT</name>
<dbReference type="InterPro" id="IPR000782">
    <property type="entry name" value="FAS1_domain"/>
</dbReference>
<dbReference type="Pfam" id="PF02469">
    <property type="entry name" value="Fasciclin"/>
    <property type="match status" value="1"/>
</dbReference>
<reference evidence="2 3" key="1">
    <citation type="submission" date="2022-10" db="EMBL/GenBank/DDBJ databases">
        <title>Comparative genomics and taxonomic characterization of three novel marine species of genus Reichenbachiella exhibiting antioxidant and polysaccharide degradation activities.</title>
        <authorList>
            <person name="Muhammad N."/>
            <person name="Lee Y.-J."/>
            <person name="Ko J."/>
            <person name="Kim S.-G."/>
        </authorList>
    </citation>
    <scope>NUCLEOTIDE SEQUENCE [LARGE SCALE GENOMIC DNA]</scope>
    <source>
        <strain evidence="2 3">ABR2-5</strain>
    </source>
</reference>
<organism evidence="2 3">
    <name type="scientific">Reichenbachiella ulvae</name>
    <dbReference type="NCBI Taxonomy" id="2980104"/>
    <lineage>
        <taxon>Bacteria</taxon>
        <taxon>Pseudomonadati</taxon>
        <taxon>Bacteroidota</taxon>
        <taxon>Cytophagia</taxon>
        <taxon>Cytophagales</taxon>
        <taxon>Reichenbachiellaceae</taxon>
        <taxon>Reichenbachiella</taxon>
    </lineage>
</organism>
<dbReference type="InterPro" id="IPR036378">
    <property type="entry name" value="FAS1_dom_sf"/>
</dbReference>
<gene>
    <name evidence="2" type="ORF">N7U62_08470</name>
</gene>
<dbReference type="Proteomes" id="UP001300692">
    <property type="component" value="Unassembled WGS sequence"/>
</dbReference>
<dbReference type="RefSeq" id="WP_264137512.1">
    <property type="nucleotide sequence ID" value="NZ_JAOYOD010000001.1"/>
</dbReference>
<dbReference type="PROSITE" id="PS51257">
    <property type="entry name" value="PROKAR_LIPOPROTEIN"/>
    <property type="match status" value="1"/>
</dbReference>
<accession>A0ABT3CT56</accession>
<keyword evidence="3" id="KW-1185">Reference proteome</keyword>
<sequence>MKDINNRFREILTVIVFVILATGCDLTLQEEWEYVREPFGNRPTGMTAYDWMVMINQDTTYNDDDGVPQFQYLLDAIEQTDLIDLYNDPNASQTYFLLRNSAFNASGQLLAHTTGSADNPLDSLSNDRLEHVLRYHILEEALSQETIPKNDFHLYYQTLVPGDSGVMEINKRLFNQQIRINTSVARVGGSNIPTTMPDGSRGRGVDLHNFIFTNGIGHQINGYVRYQPF</sequence>
<dbReference type="PROSITE" id="PS50213">
    <property type="entry name" value="FAS1"/>
    <property type="match status" value="1"/>
</dbReference>